<proteinExistence type="predicted"/>
<dbReference type="AlphaFoldDB" id="A0A919FCK9"/>
<gene>
    <name evidence="2" type="ORF">GCM10018781_05200</name>
</gene>
<dbReference type="Pfam" id="PF19561">
    <property type="entry name" value="DUF6083"/>
    <property type="match status" value="1"/>
</dbReference>
<keyword evidence="3" id="KW-1185">Reference proteome</keyword>
<dbReference type="Proteomes" id="UP000617734">
    <property type="component" value="Unassembled WGS sequence"/>
</dbReference>
<sequence>MPPRYRNDERDPAGAAKAHRTDRPGPSVCESCRRPLTRWTTAVGGTRCTGCAPVAADPSDREPVTLGEALAGAFAEVARSVPAAPLLPAQRTGGPSAGAHAAARPGSAPGPGADAGAGCRRCGARAIWHLTVRGRWILMEPGEWPTGAVPVGKRWRITADGIAVNLGASGRPDTCRISHFDTCAEEPAPYESSVMLGLWHQHAG</sequence>
<comment type="caution">
    <text evidence="2">The sequence shown here is derived from an EMBL/GenBank/DDBJ whole genome shotgun (WGS) entry which is preliminary data.</text>
</comment>
<feature type="compositionally biased region" description="Low complexity" evidence="1">
    <location>
        <begin position="93"/>
        <end position="115"/>
    </location>
</feature>
<dbReference type="RefSeq" id="WP_190209103.1">
    <property type="nucleotide sequence ID" value="NZ_BNBO01000002.1"/>
</dbReference>
<reference evidence="2" key="2">
    <citation type="submission" date="2020-09" db="EMBL/GenBank/DDBJ databases">
        <authorList>
            <person name="Sun Q."/>
            <person name="Ohkuma M."/>
        </authorList>
    </citation>
    <scope>NUCLEOTIDE SEQUENCE</scope>
    <source>
        <strain evidence="2">JCM 4646</strain>
    </source>
</reference>
<evidence type="ECO:0000313" key="2">
    <source>
        <dbReference type="EMBL" id="GHH60464.1"/>
    </source>
</evidence>
<evidence type="ECO:0000313" key="3">
    <source>
        <dbReference type="Proteomes" id="UP000617734"/>
    </source>
</evidence>
<name>A0A919FCK9_9ACTN</name>
<feature type="region of interest" description="Disordered" evidence="1">
    <location>
        <begin position="1"/>
        <end position="30"/>
    </location>
</feature>
<feature type="region of interest" description="Disordered" evidence="1">
    <location>
        <begin position="86"/>
        <end position="115"/>
    </location>
</feature>
<feature type="compositionally biased region" description="Basic and acidic residues" evidence="1">
    <location>
        <begin position="1"/>
        <end position="12"/>
    </location>
</feature>
<organism evidence="2 3">
    <name type="scientific">Kitasatospora indigofera</name>
    <dbReference type="NCBI Taxonomy" id="67307"/>
    <lineage>
        <taxon>Bacteria</taxon>
        <taxon>Bacillati</taxon>
        <taxon>Actinomycetota</taxon>
        <taxon>Actinomycetes</taxon>
        <taxon>Kitasatosporales</taxon>
        <taxon>Streptomycetaceae</taxon>
        <taxon>Kitasatospora</taxon>
    </lineage>
</organism>
<reference evidence="2" key="1">
    <citation type="journal article" date="2014" name="Int. J. Syst. Evol. Microbiol.">
        <title>Complete genome sequence of Corynebacterium casei LMG S-19264T (=DSM 44701T), isolated from a smear-ripened cheese.</title>
        <authorList>
            <consortium name="US DOE Joint Genome Institute (JGI-PGF)"/>
            <person name="Walter F."/>
            <person name="Albersmeier A."/>
            <person name="Kalinowski J."/>
            <person name="Ruckert C."/>
        </authorList>
    </citation>
    <scope>NUCLEOTIDE SEQUENCE</scope>
    <source>
        <strain evidence="2">JCM 4646</strain>
    </source>
</reference>
<evidence type="ECO:0000256" key="1">
    <source>
        <dbReference type="SAM" id="MobiDB-lite"/>
    </source>
</evidence>
<dbReference type="GeneID" id="95351051"/>
<dbReference type="EMBL" id="BNBO01000002">
    <property type="protein sequence ID" value="GHH60464.1"/>
    <property type="molecule type" value="Genomic_DNA"/>
</dbReference>
<protein>
    <submittedName>
        <fullName evidence="2">Uncharacterized protein</fullName>
    </submittedName>
</protein>
<accession>A0A919FCK9</accession>
<dbReference type="InterPro" id="IPR045729">
    <property type="entry name" value="DUF6083"/>
</dbReference>